<gene>
    <name evidence="4" type="ORF">VRU48_07165</name>
</gene>
<dbReference type="Gene3D" id="3.55.50.30">
    <property type="match status" value="1"/>
</dbReference>
<organism evidence="4 5">
    <name type="scientific">Pedobacter albus</name>
    <dbReference type="NCBI Taxonomy" id="3113905"/>
    <lineage>
        <taxon>Bacteria</taxon>
        <taxon>Pseudomonadati</taxon>
        <taxon>Bacteroidota</taxon>
        <taxon>Sphingobacteriia</taxon>
        <taxon>Sphingobacteriales</taxon>
        <taxon>Sphingobacteriaceae</taxon>
        <taxon>Pedobacter</taxon>
    </lineage>
</organism>
<keyword evidence="1" id="KW-0812">Transmembrane</keyword>
<sequence length="389" mass="43270">MDQIDLLFAKFAKNECSAQELEYLLKYFAEGNDETALKRNIKKQLSQTYQSNSQLDMMVEEVFENIKGRIGNPNPVKLRPQFAIYRYVAAAVIVLCASVGLWTYFSSSNLKKQEQVANSPIMPGGNKAMLTLANGAKIDLTHAVNGALAKEAGIEITKTADGQLRYEIKDQHQTQSFALYNTIETPKGGQYQIHLPDGTKVWLNAATSLKYPLSFTGAKERKVELTGEAYFEVAKDKAHPFKVLSAGQEVQVMGTHFNVNAYADEGNIKTTLLEGLVRVTTPNHADEILKPGQQAVLSQNQLNVVAVDADAAAAWKNGRFAFVDEPIESIMRKVARWYDVEIVYKGDMREKVFAGTISRYGNIETLLNTIANTNTISFKIEGRRVIVMD</sequence>
<feature type="transmembrane region" description="Helical" evidence="1">
    <location>
        <begin position="84"/>
        <end position="105"/>
    </location>
</feature>
<feature type="domain" description="Protein FecR C-terminal" evidence="3">
    <location>
        <begin position="319"/>
        <end position="387"/>
    </location>
</feature>
<keyword evidence="1" id="KW-0472">Membrane</keyword>
<proteinExistence type="predicted"/>
<evidence type="ECO:0000256" key="1">
    <source>
        <dbReference type="SAM" id="Phobius"/>
    </source>
</evidence>
<name>A0ABU7I5X2_9SPHI</name>
<feature type="domain" description="FecR protein" evidence="2">
    <location>
        <begin position="182"/>
        <end position="278"/>
    </location>
</feature>
<dbReference type="PANTHER" id="PTHR30273">
    <property type="entry name" value="PERIPLASMIC SIGNAL SENSOR AND SIGMA FACTOR ACTIVATOR FECR-RELATED"/>
    <property type="match status" value="1"/>
</dbReference>
<accession>A0ABU7I5X2</accession>
<dbReference type="Gene3D" id="2.60.120.1440">
    <property type="match status" value="1"/>
</dbReference>
<keyword evidence="5" id="KW-1185">Reference proteome</keyword>
<protein>
    <submittedName>
        <fullName evidence="4">FecR domain-containing protein</fullName>
    </submittedName>
</protein>
<keyword evidence="1" id="KW-1133">Transmembrane helix</keyword>
<dbReference type="InterPro" id="IPR006860">
    <property type="entry name" value="FecR"/>
</dbReference>
<reference evidence="4 5" key="1">
    <citation type="submission" date="2024-01" db="EMBL/GenBank/DDBJ databases">
        <title>Pedobacter sp. nov., isolated from fresh soil.</title>
        <authorList>
            <person name="Le N.T.T."/>
        </authorList>
    </citation>
    <scope>NUCLEOTIDE SEQUENCE [LARGE SCALE GENOMIC DNA]</scope>
    <source>
        <strain evidence="4 5">KR3-3</strain>
    </source>
</reference>
<dbReference type="Pfam" id="PF04773">
    <property type="entry name" value="FecR"/>
    <property type="match status" value="1"/>
</dbReference>
<dbReference type="PANTHER" id="PTHR30273:SF2">
    <property type="entry name" value="PROTEIN FECR"/>
    <property type="match status" value="1"/>
</dbReference>
<evidence type="ECO:0000259" key="3">
    <source>
        <dbReference type="Pfam" id="PF16344"/>
    </source>
</evidence>
<comment type="caution">
    <text evidence="4">The sequence shown here is derived from an EMBL/GenBank/DDBJ whole genome shotgun (WGS) entry which is preliminary data.</text>
</comment>
<dbReference type="InterPro" id="IPR012373">
    <property type="entry name" value="Ferrdict_sens_TM"/>
</dbReference>
<dbReference type="Proteomes" id="UP001336835">
    <property type="component" value="Unassembled WGS sequence"/>
</dbReference>
<dbReference type="RefSeq" id="WP_330107237.1">
    <property type="nucleotide sequence ID" value="NZ_JAZDQT010000001.1"/>
</dbReference>
<dbReference type="Pfam" id="PF16344">
    <property type="entry name" value="FecR_C"/>
    <property type="match status" value="1"/>
</dbReference>
<evidence type="ECO:0000259" key="2">
    <source>
        <dbReference type="Pfam" id="PF04773"/>
    </source>
</evidence>
<dbReference type="InterPro" id="IPR032508">
    <property type="entry name" value="FecR_C"/>
</dbReference>
<dbReference type="EMBL" id="JAZDQT010000001">
    <property type="protein sequence ID" value="MEE1944878.1"/>
    <property type="molecule type" value="Genomic_DNA"/>
</dbReference>
<evidence type="ECO:0000313" key="5">
    <source>
        <dbReference type="Proteomes" id="UP001336835"/>
    </source>
</evidence>
<evidence type="ECO:0000313" key="4">
    <source>
        <dbReference type="EMBL" id="MEE1944878.1"/>
    </source>
</evidence>